<gene>
    <name evidence="1" type="ORF">SAMD00023353_6300190</name>
</gene>
<dbReference type="EMBL" id="DF977508">
    <property type="protein sequence ID" value="GAW27017.1"/>
    <property type="molecule type" value="Genomic_DNA"/>
</dbReference>
<organism evidence="1">
    <name type="scientific">Rosellinia necatrix</name>
    <name type="common">White root-rot fungus</name>
    <dbReference type="NCBI Taxonomy" id="77044"/>
    <lineage>
        <taxon>Eukaryota</taxon>
        <taxon>Fungi</taxon>
        <taxon>Dikarya</taxon>
        <taxon>Ascomycota</taxon>
        <taxon>Pezizomycotina</taxon>
        <taxon>Sordariomycetes</taxon>
        <taxon>Xylariomycetidae</taxon>
        <taxon>Xylariales</taxon>
        <taxon>Xylariaceae</taxon>
        <taxon>Rosellinia</taxon>
    </lineage>
</organism>
<keyword evidence="2" id="KW-1185">Reference proteome</keyword>
<dbReference type="Proteomes" id="UP000054516">
    <property type="component" value="Unassembled WGS sequence"/>
</dbReference>
<reference evidence="1" key="1">
    <citation type="submission" date="2016-03" db="EMBL/GenBank/DDBJ databases">
        <title>Draft genome sequence of Rosellinia necatrix.</title>
        <authorList>
            <person name="Kanematsu S."/>
        </authorList>
    </citation>
    <scope>NUCLEOTIDE SEQUENCE [LARGE SCALE GENOMIC DNA]</scope>
    <source>
        <strain evidence="1">W97</strain>
    </source>
</reference>
<name>A0A1S8AAC7_ROSNE</name>
<protein>
    <submittedName>
        <fullName evidence="1">Putative capsule polysaccharide biosynthesis protein</fullName>
    </submittedName>
</protein>
<evidence type="ECO:0000313" key="2">
    <source>
        <dbReference type="Proteomes" id="UP000054516"/>
    </source>
</evidence>
<sequence>MENNSEQKASAGYVGYVLANCSMAKYGRGHWQSGSRVPLAMSWSAPGNANADIEKSAWVEYFRWASEFCDQTRWRGRCLPSLTLPDEEDEIIYAELLYT</sequence>
<dbReference type="AlphaFoldDB" id="A0A1S8AAC7"/>
<evidence type="ECO:0000313" key="1">
    <source>
        <dbReference type="EMBL" id="GAW27017.1"/>
    </source>
</evidence>
<proteinExistence type="predicted"/>
<accession>A0A1S8AAC7</accession>